<name>A0ABN3M3U7_9ACTN</name>
<protein>
    <submittedName>
        <fullName evidence="2">Uncharacterized protein</fullName>
    </submittedName>
</protein>
<evidence type="ECO:0000256" key="1">
    <source>
        <dbReference type="SAM" id="MobiDB-lite"/>
    </source>
</evidence>
<comment type="caution">
    <text evidence="2">The sequence shown here is derived from an EMBL/GenBank/DDBJ whole genome shotgun (WGS) entry which is preliminary data.</text>
</comment>
<dbReference type="EMBL" id="BAAASR010000015">
    <property type="protein sequence ID" value="GAA2494335.1"/>
    <property type="molecule type" value="Genomic_DNA"/>
</dbReference>
<keyword evidence="3" id="KW-1185">Reference proteome</keyword>
<organism evidence="2 3">
    <name type="scientific">Streptomyces gobitricini</name>
    <dbReference type="NCBI Taxonomy" id="68211"/>
    <lineage>
        <taxon>Bacteria</taxon>
        <taxon>Bacillati</taxon>
        <taxon>Actinomycetota</taxon>
        <taxon>Actinomycetes</taxon>
        <taxon>Kitasatosporales</taxon>
        <taxon>Streptomycetaceae</taxon>
        <taxon>Streptomyces</taxon>
    </lineage>
</organism>
<gene>
    <name evidence="2" type="ORF">GCM10010393_27900</name>
</gene>
<proteinExistence type="predicted"/>
<evidence type="ECO:0000313" key="3">
    <source>
        <dbReference type="Proteomes" id="UP001499942"/>
    </source>
</evidence>
<accession>A0ABN3M3U7</accession>
<feature type="region of interest" description="Disordered" evidence="1">
    <location>
        <begin position="1"/>
        <end position="52"/>
    </location>
</feature>
<dbReference type="RefSeq" id="WP_344360624.1">
    <property type="nucleotide sequence ID" value="NZ_BAAASR010000015.1"/>
</dbReference>
<dbReference type="Proteomes" id="UP001499942">
    <property type="component" value="Unassembled WGS sequence"/>
</dbReference>
<evidence type="ECO:0000313" key="2">
    <source>
        <dbReference type="EMBL" id="GAA2494335.1"/>
    </source>
</evidence>
<sequence length="52" mass="5688">MTTPEARTRQQQLQQLEDRLGERTPPPIDGQTRIPLPPPGTADDKEDGAPAP</sequence>
<reference evidence="2 3" key="1">
    <citation type="journal article" date="2019" name="Int. J. Syst. Evol. Microbiol.">
        <title>The Global Catalogue of Microorganisms (GCM) 10K type strain sequencing project: providing services to taxonomists for standard genome sequencing and annotation.</title>
        <authorList>
            <consortium name="The Broad Institute Genomics Platform"/>
            <consortium name="The Broad Institute Genome Sequencing Center for Infectious Disease"/>
            <person name="Wu L."/>
            <person name="Ma J."/>
        </authorList>
    </citation>
    <scope>NUCLEOTIDE SEQUENCE [LARGE SCALE GENOMIC DNA]</scope>
    <source>
        <strain evidence="2 3">JCM 5062</strain>
    </source>
</reference>